<gene>
    <name evidence="1" type="ORF">E2C01_035334</name>
</gene>
<keyword evidence="2" id="KW-1185">Reference proteome</keyword>
<dbReference type="EMBL" id="VSRR010005167">
    <property type="protein sequence ID" value="MPC41731.1"/>
    <property type="molecule type" value="Genomic_DNA"/>
</dbReference>
<organism evidence="1 2">
    <name type="scientific">Portunus trituberculatus</name>
    <name type="common">Swimming crab</name>
    <name type="synonym">Neptunus trituberculatus</name>
    <dbReference type="NCBI Taxonomy" id="210409"/>
    <lineage>
        <taxon>Eukaryota</taxon>
        <taxon>Metazoa</taxon>
        <taxon>Ecdysozoa</taxon>
        <taxon>Arthropoda</taxon>
        <taxon>Crustacea</taxon>
        <taxon>Multicrustacea</taxon>
        <taxon>Malacostraca</taxon>
        <taxon>Eumalacostraca</taxon>
        <taxon>Eucarida</taxon>
        <taxon>Decapoda</taxon>
        <taxon>Pleocyemata</taxon>
        <taxon>Brachyura</taxon>
        <taxon>Eubrachyura</taxon>
        <taxon>Portunoidea</taxon>
        <taxon>Portunidae</taxon>
        <taxon>Portuninae</taxon>
        <taxon>Portunus</taxon>
    </lineage>
</organism>
<dbReference type="Proteomes" id="UP000324222">
    <property type="component" value="Unassembled WGS sequence"/>
</dbReference>
<name>A0A5B7F3Y3_PORTR</name>
<accession>A0A5B7F3Y3</accession>
<sequence>MDNARIRGGGGEVWQRMSFSPLHRVILFNIPSDHITLLNPLQAHATPSDWQIFNNNTPTPYSALRWNKLVPKRRHPSLSFCSSYRTNTEKQYGK</sequence>
<evidence type="ECO:0000313" key="1">
    <source>
        <dbReference type="EMBL" id="MPC41731.1"/>
    </source>
</evidence>
<dbReference type="AlphaFoldDB" id="A0A5B7F3Y3"/>
<comment type="caution">
    <text evidence="1">The sequence shown here is derived from an EMBL/GenBank/DDBJ whole genome shotgun (WGS) entry which is preliminary data.</text>
</comment>
<evidence type="ECO:0000313" key="2">
    <source>
        <dbReference type="Proteomes" id="UP000324222"/>
    </source>
</evidence>
<protein>
    <submittedName>
        <fullName evidence="1">Uncharacterized protein</fullName>
    </submittedName>
</protein>
<reference evidence="1 2" key="1">
    <citation type="submission" date="2019-05" db="EMBL/GenBank/DDBJ databases">
        <title>Another draft genome of Portunus trituberculatus and its Hox gene families provides insights of decapod evolution.</title>
        <authorList>
            <person name="Jeong J.-H."/>
            <person name="Song I."/>
            <person name="Kim S."/>
            <person name="Choi T."/>
            <person name="Kim D."/>
            <person name="Ryu S."/>
            <person name="Kim W."/>
        </authorList>
    </citation>
    <scope>NUCLEOTIDE SEQUENCE [LARGE SCALE GENOMIC DNA]</scope>
    <source>
        <tissue evidence="1">Muscle</tissue>
    </source>
</reference>
<proteinExistence type="predicted"/>